<evidence type="ECO:0000256" key="4">
    <source>
        <dbReference type="ARBA" id="ARBA00022695"/>
    </source>
</evidence>
<evidence type="ECO:0000256" key="8">
    <source>
        <dbReference type="SAM" id="Coils"/>
    </source>
</evidence>
<dbReference type="PANTHER" id="PTHR32294:SF0">
    <property type="entry name" value="DNA POLYMERASE III SUBUNIT ALPHA"/>
    <property type="match status" value="1"/>
</dbReference>
<dbReference type="InterPro" id="IPR016195">
    <property type="entry name" value="Pol/histidinol_Pase-like"/>
</dbReference>
<evidence type="ECO:0000256" key="1">
    <source>
        <dbReference type="ARBA" id="ARBA00012417"/>
    </source>
</evidence>
<dbReference type="Pfam" id="PF02811">
    <property type="entry name" value="PHP"/>
    <property type="match status" value="1"/>
</dbReference>
<proteinExistence type="predicted"/>
<evidence type="ECO:0000256" key="2">
    <source>
        <dbReference type="ARBA" id="ARBA00019114"/>
    </source>
</evidence>
<dbReference type="NCBIfam" id="NF004226">
    <property type="entry name" value="PRK05673.1"/>
    <property type="match status" value="1"/>
</dbReference>
<keyword evidence="4 10" id="KW-0548">Nucleotidyltransferase</keyword>
<dbReference type="Proteomes" id="UP000823636">
    <property type="component" value="Unassembled WGS sequence"/>
</dbReference>
<keyword evidence="5" id="KW-0235">DNA replication</keyword>
<evidence type="ECO:0000256" key="3">
    <source>
        <dbReference type="ARBA" id="ARBA00022679"/>
    </source>
</evidence>
<dbReference type="InterPro" id="IPR003141">
    <property type="entry name" value="Pol/His_phosphatase_N"/>
</dbReference>
<dbReference type="PANTHER" id="PTHR32294">
    <property type="entry name" value="DNA POLYMERASE III SUBUNIT ALPHA"/>
    <property type="match status" value="1"/>
</dbReference>
<dbReference type="Gene3D" id="2.40.50.140">
    <property type="entry name" value="Nucleic acid-binding proteins"/>
    <property type="match status" value="1"/>
</dbReference>
<keyword evidence="8" id="KW-0175">Coiled coil</keyword>
<accession>A0A9D9E451</accession>
<feature type="coiled-coil region" evidence="8">
    <location>
        <begin position="59"/>
        <end position="103"/>
    </location>
</feature>
<dbReference type="NCBIfam" id="TIGR00594">
    <property type="entry name" value="polc"/>
    <property type="match status" value="1"/>
</dbReference>
<dbReference type="Pfam" id="PF14579">
    <property type="entry name" value="HHH_6"/>
    <property type="match status" value="1"/>
</dbReference>
<evidence type="ECO:0000313" key="10">
    <source>
        <dbReference type="EMBL" id="MBO8438150.1"/>
    </source>
</evidence>
<evidence type="ECO:0000256" key="7">
    <source>
        <dbReference type="ARBA" id="ARBA00049244"/>
    </source>
</evidence>
<dbReference type="InterPro" id="IPR004805">
    <property type="entry name" value="DnaE2/DnaE/PolC"/>
</dbReference>
<dbReference type="CDD" id="cd12113">
    <property type="entry name" value="PHP_PolIIIA_DnaE3"/>
    <property type="match status" value="1"/>
</dbReference>
<dbReference type="Pfam" id="PF07733">
    <property type="entry name" value="DNA_pol3_alpha"/>
    <property type="match status" value="1"/>
</dbReference>
<dbReference type="InterPro" id="IPR040982">
    <property type="entry name" value="DNA_pol3_finger"/>
</dbReference>
<dbReference type="GO" id="GO:0003887">
    <property type="term" value="F:DNA-directed DNA polymerase activity"/>
    <property type="evidence" value="ECO:0007669"/>
    <property type="project" value="UniProtKB-KW"/>
</dbReference>
<dbReference type="InterPro" id="IPR011708">
    <property type="entry name" value="DNA_pol3_alpha_NTPase_dom"/>
</dbReference>
<evidence type="ECO:0000313" key="11">
    <source>
        <dbReference type="Proteomes" id="UP000823636"/>
    </source>
</evidence>
<dbReference type="InterPro" id="IPR004013">
    <property type="entry name" value="PHP_dom"/>
</dbReference>
<dbReference type="EC" id="2.7.7.7" evidence="1"/>
<dbReference type="Gene3D" id="1.10.10.1600">
    <property type="entry name" value="Bacterial DNA polymerase III alpha subunit, thumb domain"/>
    <property type="match status" value="1"/>
</dbReference>
<evidence type="ECO:0000256" key="5">
    <source>
        <dbReference type="ARBA" id="ARBA00022705"/>
    </source>
</evidence>
<dbReference type="InterPro" id="IPR012340">
    <property type="entry name" value="NA-bd_OB-fold"/>
</dbReference>
<dbReference type="InterPro" id="IPR041931">
    <property type="entry name" value="DNA_pol3_alpha_thumb_dom"/>
</dbReference>
<keyword evidence="6" id="KW-0239">DNA-directed DNA polymerase</keyword>
<comment type="caution">
    <text evidence="10">The sequence shown here is derived from an EMBL/GenBank/DDBJ whole genome shotgun (WGS) entry which is preliminary data.</text>
</comment>
<dbReference type="Gene3D" id="3.20.20.140">
    <property type="entry name" value="Metal-dependent hydrolases"/>
    <property type="match status" value="1"/>
</dbReference>
<dbReference type="SMART" id="SM00481">
    <property type="entry name" value="POLIIIAc"/>
    <property type="match status" value="1"/>
</dbReference>
<dbReference type="InterPro" id="IPR029460">
    <property type="entry name" value="DNAPol_HHH"/>
</dbReference>
<dbReference type="Gene3D" id="1.10.150.870">
    <property type="match status" value="1"/>
</dbReference>
<dbReference type="GO" id="GO:0006260">
    <property type="term" value="P:DNA replication"/>
    <property type="evidence" value="ECO:0007669"/>
    <property type="project" value="UniProtKB-KW"/>
</dbReference>
<dbReference type="GO" id="GO:0008408">
    <property type="term" value="F:3'-5' exonuclease activity"/>
    <property type="evidence" value="ECO:0007669"/>
    <property type="project" value="InterPro"/>
</dbReference>
<gene>
    <name evidence="10" type="primary">dnaE</name>
    <name evidence="10" type="ORF">IAC54_04540</name>
</gene>
<dbReference type="Pfam" id="PF17657">
    <property type="entry name" value="DNA_pol3_finger"/>
    <property type="match status" value="1"/>
</dbReference>
<dbReference type="EMBL" id="JADIMW010000048">
    <property type="protein sequence ID" value="MBO8438150.1"/>
    <property type="molecule type" value="Genomic_DNA"/>
</dbReference>
<reference evidence="10" key="1">
    <citation type="submission" date="2020-10" db="EMBL/GenBank/DDBJ databases">
        <authorList>
            <person name="Gilroy R."/>
        </authorList>
    </citation>
    <scope>NUCLEOTIDE SEQUENCE</scope>
    <source>
        <strain evidence="10">G3-4614</strain>
    </source>
</reference>
<evidence type="ECO:0000256" key="6">
    <source>
        <dbReference type="ARBA" id="ARBA00022932"/>
    </source>
</evidence>
<feature type="domain" description="Polymerase/histidinol phosphatase N-terminal" evidence="9">
    <location>
        <begin position="5"/>
        <end position="117"/>
    </location>
</feature>
<evidence type="ECO:0000259" key="9">
    <source>
        <dbReference type="SMART" id="SM00481"/>
    </source>
</evidence>
<protein>
    <recommendedName>
        <fullName evidence="2">DNA polymerase III subunit alpha</fullName>
        <ecNumber evidence="1">2.7.7.7</ecNumber>
    </recommendedName>
</protein>
<dbReference type="SUPFAM" id="SSF89550">
    <property type="entry name" value="PHP domain-like"/>
    <property type="match status" value="1"/>
</dbReference>
<reference evidence="10" key="2">
    <citation type="journal article" date="2021" name="PeerJ">
        <title>Extensive microbial diversity within the chicken gut microbiome revealed by metagenomics and culture.</title>
        <authorList>
            <person name="Gilroy R."/>
            <person name="Ravi A."/>
            <person name="Getino M."/>
            <person name="Pursley I."/>
            <person name="Horton D.L."/>
            <person name="Alikhan N.F."/>
            <person name="Baker D."/>
            <person name="Gharbi K."/>
            <person name="Hall N."/>
            <person name="Watson M."/>
            <person name="Adriaenssens E.M."/>
            <person name="Foster-Nyarko E."/>
            <person name="Jarju S."/>
            <person name="Secka A."/>
            <person name="Antonio M."/>
            <person name="Oren A."/>
            <person name="Chaudhuri R.R."/>
            <person name="La Ragione R."/>
            <person name="Hildebrand F."/>
            <person name="Pallen M.J."/>
        </authorList>
    </citation>
    <scope>NUCLEOTIDE SEQUENCE</scope>
    <source>
        <strain evidence="10">G3-4614</strain>
    </source>
</reference>
<name>A0A9D9E451_9BACT</name>
<comment type="catalytic activity">
    <reaction evidence="7">
        <text>DNA(n) + a 2'-deoxyribonucleoside 5'-triphosphate = DNA(n+1) + diphosphate</text>
        <dbReference type="Rhea" id="RHEA:22508"/>
        <dbReference type="Rhea" id="RHEA-COMP:17339"/>
        <dbReference type="Rhea" id="RHEA-COMP:17340"/>
        <dbReference type="ChEBI" id="CHEBI:33019"/>
        <dbReference type="ChEBI" id="CHEBI:61560"/>
        <dbReference type="ChEBI" id="CHEBI:173112"/>
        <dbReference type="EC" id="2.7.7.7"/>
    </reaction>
</comment>
<sequence length="1293" mass="146402">MQPFVHLHVHTHYSILDGQASIPALVDKAMHDGMRGMAVTDHGNMFGIKEFYNYVNKKNGKTKAAISELKKKIEEIKNRTPESSETSDELEQLQEELKSTEAKIFKPVIGCEMYVARRRLHDKEGKPDQSGYHLVVLAKNLTGYHNLVKLVSKAWTEGFYSRPRTDREELLKYHEGLIVASACIGGEIPRRIRNGQFKEAEEAVTWYKSVFGDDFYLELQRHKATVPRANHETFEQQQIVNAKLAEYAERFGIKLICTNDVHFVDEENAEAHDRLICLSTSKDLDDPTRMLYTKQEWFKTTEEMNALFPDHPEALANTNEILDKVEFYSIDHAPIMPTFEIPEEFGTEEGYRSKYTEQNLFDEFTRDENGNVVLSREDAEKKIARLGGYDKLYRIKLEADYLAKLAFDGAERRYGKLTPELMERMTFELYIMKTMGFPGYFLIVQDFIAAARKMGVSVGPGRGSAAGSMVAYCLGITQIDPIKYDLLFERFLNPDRISLPDIDIDFDDDGRGEVLRWVTEKYGSKKVAHIITYGTMAAKMAIRDVARVEKLPLSDADRLAKLIPAHLPEKDGKEPKINIKNCIAGVPELKAAAESSNQLERETMLYAEMLEGNVRNTGVHACGTIICRDDITDWVPVSTADDKETGEKLLVTQYEGSVIEDTGLIKMDFLGLKTLSIIKEAIRNIKLSQGIDIDIDNIPIDDKKTYTLFSEGKTIGTFQFESAGMQQYLRQLKPSTFEDLIAMNALYRPGPMDYIPQFINRKHGIEEIKYDIPVMEKYLKDTYGITVYQEQVMLLSRLLAGFTRGMSDALRKAMGKKLKDKLAELKPKFLDGGAKNGYDAQILEKIWGDWEKFASYAFNKSHATCYSWVAYQTAYLKAHYPSEYMAAVLSRNISDIGEITKFMDECKSMGIKVLPPDVNESNLRFTVNKEGNIRFGLGAVKGVGESAVRAIVEEREKNGSYTGIFDFVQRVNLNACNKKNVENLALAGALDAFTEIRREQYVADNGKGETFLDTLIRYGNKYQADQLQQQTSLFGGDMIEIATPKIPEAEEWSDIDRLNRERELIGIYLSAHPLDDYSLLLDYVCTTTLKKYQTDMASFLDEDVVLGGIVTGFREGKTKKGSTYGIITIEDFSGVAEIPLFGKDYITYSSYGKIGLHLLVYGKVETSKYNNKINLRISKITLMDTAEEELLKTITISVNSNICSPVFVKSLKNAVSGHKGGNGYLYFELFDQAAGYSVNLISRKERLHINKTLVNKLKDIPGIIYKINGKSIITQTDEPEEQPEMVAENMYDD</sequence>
<dbReference type="CDD" id="cd04485">
    <property type="entry name" value="DnaE_OBF"/>
    <property type="match status" value="1"/>
</dbReference>
<keyword evidence="3 10" id="KW-0808">Transferase</keyword>
<organism evidence="10 11">
    <name type="scientific">Candidatus Caccoplasma merdipullorum</name>
    <dbReference type="NCBI Taxonomy" id="2840718"/>
    <lineage>
        <taxon>Bacteria</taxon>
        <taxon>Pseudomonadati</taxon>
        <taxon>Bacteroidota</taxon>
        <taxon>Bacteroidia</taxon>
        <taxon>Bacteroidales</taxon>
        <taxon>Bacteroidaceae</taxon>
        <taxon>Bacteroidaceae incertae sedis</taxon>
        <taxon>Candidatus Caccoplasma</taxon>
    </lineage>
</organism>